<evidence type="ECO:0000256" key="2">
    <source>
        <dbReference type="ARBA" id="ARBA00004993"/>
    </source>
</evidence>
<proteinExistence type="inferred from homology"/>
<evidence type="ECO:0000256" key="8">
    <source>
        <dbReference type="ARBA" id="ARBA00029894"/>
    </source>
</evidence>
<comment type="caution">
    <text evidence="16">The sequence shown here is derived from an EMBL/GenBank/DDBJ whole genome shotgun (WGS) entry which is preliminary data.</text>
</comment>
<feature type="binding site" evidence="12">
    <location>
        <position position="171"/>
    </location>
    <ligand>
        <name>CoA</name>
        <dbReference type="ChEBI" id="CHEBI:57287"/>
    </ligand>
</feature>
<evidence type="ECO:0000256" key="6">
    <source>
        <dbReference type="ARBA" id="ARBA00022679"/>
    </source>
</evidence>
<evidence type="ECO:0000256" key="3">
    <source>
        <dbReference type="ARBA" id="ARBA00008342"/>
    </source>
</evidence>
<comment type="subunit">
    <text evidence="4">EntB, EntD, EntE, and EntF form a multienzyme complex called enterobactin synthase.</text>
</comment>
<dbReference type="InterPro" id="IPR037143">
    <property type="entry name" value="4-PPantetheinyl_Trfase_dom_sf"/>
</dbReference>
<keyword evidence="17" id="KW-1185">Reference proteome</keyword>
<dbReference type="AlphaFoldDB" id="A0A918P222"/>
<comment type="similarity">
    <text evidence="3">Belongs to the P-Pant transferase superfamily. EntD family.</text>
</comment>
<evidence type="ECO:0000256" key="11">
    <source>
        <dbReference type="ARBA" id="ARBA00049191"/>
    </source>
</evidence>
<keyword evidence="6 16" id="KW-0808">Transferase</keyword>
<dbReference type="PANTHER" id="PTHR38096">
    <property type="entry name" value="ENTEROBACTIN SYNTHASE COMPONENT D"/>
    <property type="match status" value="1"/>
</dbReference>
<dbReference type="GO" id="GO:0009366">
    <property type="term" value="C:enterobactin synthetase complex"/>
    <property type="evidence" value="ECO:0007669"/>
    <property type="project" value="InterPro"/>
</dbReference>
<dbReference type="PRINTS" id="PR01399">
    <property type="entry name" value="ENTSNTHTASED"/>
</dbReference>
<evidence type="ECO:0000259" key="14">
    <source>
        <dbReference type="Pfam" id="PF01648"/>
    </source>
</evidence>
<feature type="binding site" evidence="12">
    <location>
        <begin position="106"/>
        <end position="107"/>
    </location>
    <ligand>
        <name>CoA</name>
        <dbReference type="ChEBI" id="CHEBI:57287"/>
    </ligand>
</feature>
<protein>
    <recommendedName>
        <fullName evidence="5">Enterobactin synthase component D</fullName>
    </recommendedName>
    <alternativeName>
        <fullName evidence="8">4'-phosphopantetheinyl transferase EntD</fullName>
    </alternativeName>
    <alternativeName>
        <fullName evidence="9">Enterochelin synthase D</fullName>
    </alternativeName>
</protein>
<evidence type="ECO:0000256" key="12">
    <source>
        <dbReference type="PIRSR" id="PIRSR603542-1"/>
    </source>
</evidence>
<dbReference type="RefSeq" id="WP_189533407.1">
    <property type="nucleotide sequence ID" value="NZ_BMYX01000008.1"/>
</dbReference>
<evidence type="ECO:0000313" key="17">
    <source>
        <dbReference type="Proteomes" id="UP000645257"/>
    </source>
</evidence>
<name>A0A918P222_9NEIS</name>
<comment type="catalytic activity">
    <reaction evidence="11">
        <text>apo-[peptidyl-carrier protein] + CoA = holo-[peptidyl-carrier protein] + adenosine 3',5'-bisphosphate + H(+)</text>
        <dbReference type="Rhea" id="RHEA:46228"/>
        <dbReference type="Rhea" id="RHEA-COMP:11479"/>
        <dbReference type="Rhea" id="RHEA-COMP:11480"/>
        <dbReference type="ChEBI" id="CHEBI:15378"/>
        <dbReference type="ChEBI" id="CHEBI:29999"/>
        <dbReference type="ChEBI" id="CHEBI:57287"/>
        <dbReference type="ChEBI" id="CHEBI:58343"/>
        <dbReference type="ChEBI" id="CHEBI:64479"/>
    </reaction>
</comment>
<evidence type="ECO:0000256" key="13">
    <source>
        <dbReference type="PIRSR" id="PIRSR603542-2"/>
    </source>
</evidence>
<evidence type="ECO:0000313" key="16">
    <source>
        <dbReference type="EMBL" id="GGY14734.1"/>
    </source>
</evidence>
<reference evidence="16" key="1">
    <citation type="journal article" date="2014" name="Int. J. Syst. Evol. Microbiol.">
        <title>Complete genome sequence of Corynebacterium casei LMG S-19264T (=DSM 44701T), isolated from a smear-ripened cheese.</title>
        <authorList>
            <consortium name="US DOE Joint Genome Institute (JGI-PGF)"/>
            <person name="Walter F."/>
            <person name="Albersmeier A."/>
            <person name="Kalinowski J."/>
            <person name="Ruckert C."/>
        </authorList>
    </citation>
    <scope>NUCLEOTIDE SEQUENCE</scope>
    <source>
        <strain evidence="16">KCTC 32182</strain>
    </source>
</reference>
<evidence type="ECO:0000259" key="15">
    <source>
        <dbReference type="Pfam" id="PF17837"/>
    </source>
</evidence>
<feature type="binding site" evidence="12">
    <location>
        <position position="128"/>
    </location>
    <ligand>
        <name>CoA</name>
        <dbReference type="ChEBI" id="CHEBI:57287"/>
    </ligand>
</feature>
<gene>
    <name evidence="16" type="ORF">GCM10011289_17590</name>
</gene>
<comment type="function">
    <text evidence="1">Involved in the biosynthesis of the siderophore enterobactin (enterochelin), which is a macrocyclic trimeric lactone of N-(2,3-dihydroxybenzoyl)-serine. The serine trilactone serves as a scaffolding for the three catechol functionalities that provide hexadentate coordination for the tightly ligated iron(2+) atoms. Plays an essential role in the assembly of the enterobactin by catalyzing the transfer of the 4'-phosphopantetheine (Ppant) moiety from coenzyme A to the apo-domains of both EntB (ArCP domain) and EntF (PCP domain) to yield their holo-forms which make them competent for the activation of 2,3-dihydroxybenzoate (DHB) and L-serine, respectively.</text>
</comment>
<dbReference type="Gene3D" id="3.90.470.20">
    <property type="entry name" value="4'-phosphopantetheinyl transferase domain"/>
    <property type="match status" value="1"/>
</dbReference>
<feature type="domain" description="4'-phosphopantetheinyl transferase" evidence="14">
    <location>
        <begin position="124"/>
        <end position="214"/>
    </location>
</feature>
<comment type="pathway">
    <text evidence="2">Siderophore biosynthesis; enterobactin biosynthesis.</text>
</comment>
<dbReference type="GO" id="GO:0008897">
    <property type="term" value="F:holo-[acyl-carrier-protein] synthase activity"/>
    <property type="evidence" value="ECO:0007669"/>
    <property type="project" value="InterPro"/>
</dbReference>
<dbReference type="Pfam" id="PF17837">
    <property type="entry name" value="4PPT_N"/>
    <property type="match status" value="1"/>
</dbReference>
<reference evidence="16" key="2">
    <citation type="submission" date="2020-09" db="EMBL/GenBank/DDBJ databases">
        <authorList>
            <person name="Sun Q."/>
            <person name="Kim S."/>
        </authorList>
    </citation>
    <scope>NUCLEOTIDE SEQUENCE</scope>
    <source>
        <strain evidence="16">KCTC 32182</strain>
    </source>
</reference>
<evidence type="ECO:0000256" key="7">
    <source>
        <dbReference type="ARBA" id="ARBA00023191"/>
    </source>
</evidence>
<feature type="binding site" evidence="13">
    <location>
        <position position="128"/>
    </location>
    <ligand>
        <name>Mg(2+)</name>
        <dbReference type="ChEBI" id="CHEBI:18420"/>
    </ligand>
</feature>
<keyword evidence="7" id="KW-0259">Enterobactin biosynthesis</keyword>
<dbReference type="GO" id="GO:0000287">
    <property type="term" value="F:magnesium ion binding"/>
    <property type="evidence" value="ECO:0007669"/>
    <property type="project" value="InterPro"/>
</dbReference>
<dbReference type="SUPFAM" id="SSF56214">
    <property type="entry name" value="4'-phosphopantetheinyl transferase"/>
    <property type="match status" value="2"/>
</dbReference>
<accession>A0A918P222</accession>
<evidence type="ECO:0000256" key="1">
    <source>
        <dbReference type="ARBA" id="ARBA00003937"/>
    </source>
</evidence>
<feature type="domain" description="4'-phosphopantetheinyl transferase N-terminal" evidence="15">
    <location>
        <begin position="52"/>
        <end position="117"/>
    </location>
</feature>
<evidence type="ECO:0000256" key="4">
    <source>
        <dbReference type="ARBA" id="ARBA00011503"/>
    </source>
</evidence>
<dbReference type="EMBL" id="BMYX01000008">
    <property type="protein sequence ID" value="GGY14734.1"/>
    <property type="molecule type" value="Genomic_DNA"/>
</dbReference>
<dbReference type="Proteomes" id="UP000645257">
    <property type="component" value="Unassembled WGS sequence"/>
</dbReference>
<dbReference type="InterPro" id="IPR008278">
    <property type="entry name" value="4-PPantetheinyl_Trfase_dom"/>
</dbReference>
<dbReference type="PANTHER" id="PTHR38096:SF1">
    <property type="entry name" value="ENTEROBACTIN SYNTHASE COMPONENT D"/>
    <property type="match status" value="1"/>
</dbReference>
<keyword evidence="13" id="KW-0460">Magnesium</keyword>
<dbReference type="Pfam" id="PF01648">
    <property type="entry name" value="ACPS"/>
    <property type="match status" value="1"/>
</dbReference>
<dbReference type="GO" id="GO:0005886">
    <property type="term" value="C:plasma membrane"/>
    <property type="evidence" value="ECO:0007669"/>
    <property type="project" value="TreeGrafter"/>
</dbReference>
<dbReference type="InterPro" id="IPR003542">
    <property type="entry name" value="Enbac_synth_compD-like"/>
</dbReference>
<comment type="cofactor">
    <cofactor evidence="13">
        <name>Mg(2+)</name>
        <dbReference type="ChEBI" id="CHEBI:18420"/>
    </cofactor>
</comment>
<feature type="binding site" evidence="12">
    <location>
        <position position="69"/>
    </location>
    <ligand>
        <name>CoA</name>
        <dbReference type="ChEBI" id="CHEBI:57287"/>
    </ligand>
</feature>
<sequence>MSLDTACELDGLEAALSRLPPACAALRQASLRYTIDETMLTALTPPHAPLPEALSGAVLKRRVEFAAGRWCAREALRRCGYTGTADLAVGRHRAPCWPGGYLGSISHCHGLAVAIAAPAGSLTGVGIDLELTMPADTARSIAPHIATARERELGAALGSEIWTTLVFSAKESLFKALYPTVGRYFEFLDAVAEDLDPDRGEISLRLATTLSDRHRQGDVHRVAFALADKGLVTRCLAREAPAAR</sequence>
<organism evidence="16 17">
    <name type="scientific">Paludibacterium paludis</name>
    <dbReference type="NCBI Taxonomy" id="1225769"/>
    <lineage>
        <taxon>Bacteria</taxon>
        <taxon>Pseudomonadati</taxon>
        <taxon>Pseudomonadota</taxon>
        <taxon>Betaproteobacteria</taxon>
        <taxon>Neisseriales</taxon>
        <taxon>Chromobacteriaceae</taxon>
        <taxon>Paludibacterium</taxon>
    </lineage>
</organism>
<comment type="catalytic activity">
    <reaction evidence="10">
        <text>apo-[aryl-carrier protein] + CoA = holo-[aryl-carrier protein] + adenosine 3',5'-bisphosphate + H(+)</text>
        <dbReference type="Rhea" id="RHEA:48404"/>
        <dbReference type="Rhea" id="RHEA-COMP:15903"/>
        <dbReference type="Rhea" id="RHEA-COMP:17557"/>
        <dbReference type="ChEBI" id="CHEBI:15378"/>
        <dbReference type="ChEBI" id="CHEBI:29999"/>
        <dbReference type="ChEBI" id="CHEBI:57287"/>
        <dbReference type="ChEBI" id="CHEBI:58343"/>
        <dbReference type="ChEBI" id="CHEBI:64479"/>
    </reaction>
</comment>
<feature type="binding site" evidence="13">
    <location>
        <position position="130"/>
    </location>
    <ligand>
        <name>Mg(2+)</name>
        <dbReference type="ChEBI" id="CHEBI:18420"/>
    </ligand>
</feature>
<feature type="binding site" evidence="12">
    <location>
        <position position="175"/>
    </location>
    <ligand>
        <name>CoA</name>
        <dbReference type="ChEBI" id="CHEBI:57287"/>
    </ligand>
</feature>
<feature type="binding site" evidence="12">
    <location>
        <position position="61"/>
    </location>
    <ligand>
        <name>CoA</name>
        <dbReference type="ChEBI" id="CHEBI:57287"/>
    </ligand>
</feature>
<dbReference type="InterPro" id="IPR041354">
    <property type="entry name" value="4PPT_N"/>
</dbReference>
<evidence type="ECO:0000256" key="5">
    <source>
        <dbReference type="ARBA" id="ARBA00019087"/>
    </source>
</evidence>
<keyword evidence="13" id="KW-0479">Metal-binding</keyword>
<evidence type="ECO:0000256" key="10">
    <source>
        <dbReference type="ARBA" id="ARBA00049176"/>
    </source>
</evidence>
<evidence type="ECO:0000256" key="9">
    <source>
        <dbReference type="ARBA" id="ARBA00031996"/>
    </source>
</evidence>
<dbReference type="GO" id="GO:0009239">
    <property type="term" value="P:enterobactin biosynthetic process"/>
    <property type="evidence" value="ECO:0007669"/>
    <property type="project" value="UniProtKB-KW"/>
</dbReference>